<dbReference type="PANTHER" id="PTHR11358">
    <property type="entry name" value="ARGINASE/AGMATINASE"/>
    <property type="match status" value="1"/>
</dbReference>
<dbReference type="AlphaFoldDB" id="T1CZQ5"/>
<keyword evidence="1" id="KW-0479">Metal-binding</keyword>
<comment type="caution">
    <text evidence="3">The sequence shown here is derived from an EMBL/GenBank/DDBJ whole genome shotgun (WGS) entry which is preliminary data.</text>
</comment>
<reference evidence="3" key="1">
    <citation type="submission" date="2013-08" db="EMBL/GenBank/DDBJ databases">
        <authorList>
            <person name="Mendez C."/>
            <person name="Richter M."/>
            <person name="Ferrer M."/>
            <person name="Sanchez J."/>
        </authorList>
    </citation>
    <scope>NUCLEOTIDE SEQUENCE</scope>
</reference>
<evidence type="ECO:0000313" key="3">
    <source>
        <dbReference type="EMBL" id="EQD74804.1"/>
    </source>
</evidence>
<organism evidence="3">
    <name type="scientific">mine drainage metagenome</name>
    <dbReference type="NCBI Taxonomy" id="410659"/>
    <lineage>
        <taxon>unclassified sequences</taxon>
        <taxon>metagenomes</taxon>
        <taxon>ecological metagenomes</taxon>
    </lineage>
</organism>
<accession>T1CZQ5</accession>
<dbReference type="GO" id="GO:0046872">
    <property type="term" value="F:metal ion binding"/>
    <property type="evidence" value="ECO:0007669"/>
    <property type="project" value="UniProtKB-KW"/>
</dbReference>
<dbReference type="InterPro" id="IPR006035">
    <property type="entry name" value="Ureohydrolase"/>
</dbReference>
<proteinExistence type="predicted"/>
<sequence>MGYYGKEEDSISELKHFFQAGGLPDALSSYEDARYVLFGVPFDNTSSFRRGSRLAPASIRYAYRNLESYDTWYKTNFPDLKIADLGDLTEEEDAALVVDTVESLISQLKTDGKVPIMLGGEHSITTGAVRNFKECSMVIIDAHSDFRRSYFGNIHNHACVTHRSLEILGQGRIFSVGT</sequence>
<dbReference type="GO" id="GO:0033389">
    <property type="term" value="P:putrescine biosynthetic process from arginine, via agmatine"/>
    <property type="evidence" value="ECO:0007669"/>
    <property type="project" value="TreeGrafter"/>
</dbReference>
<dbReference type="Gene3D" id="3.40.800.10">
    <property type="entry name" value="Ureohydrolase domain"/>
    <property type="match status" value="1"/>
</dbReference>
<evidence type="ECO:0000256" key="2">
    <source>
        <dbReference type="ARBA" id="ARBA00022801"/>
    </source>
</evidence>
<feature type="non-terminal residue" evidence="3">
    <location>
        <position position="178"/>
    </location>
</feature>
<keyword evidence="2" id="KW-0378">Hydrolase</keyword>
<evidence type="ECO:0000256" key="1">
    <source>
        <dbReference type="ARBA" id="ARBA00022723"/>
    </source>
</evidence>
<dbReference type="SUPFAM" id="SSF52768">
    <property type="entry name" value="Arginase/deacetylase"/>
    <property type="match status" value="1"/>
</dbReference>
<dbReference type="PANTHER" id="PTHR11358:SF26">
    <property type="entry name" value="GUANIDINO ACID HYDROLASE, MITOCHONDRIAL"/>
    <property type="match status" value="1"/>
</dbReference>
<dbReference type="PROSITE" id="PS51409">
    <property type="entry name" value="ARGINASE_2"/>
    <property type="match status" value="1"/>
</dbReference>
<protein>
    <submittedName>
        <fullName evidence="3">Arginase</fullName>
    </submittedName>
</protein>
<gene>
    <name evidence="3" type="ORF">B1B_02463</name>
</gene>
<dbReference type="EMBL" id="AUZY01001463">
    <property type="protein sequence ID" value="EQD74804.1"/>
    <property type="molecule type" value="Genomic_DNA"/>
</dbReference>
<dbReference type="GO" id="GO:0008783">
    <property type="term" value="F:agmatinase activity"/>
    <property type="evidence" value="ECO:0007669"/>
    <property type="project" value="TreeGrafter"/>
</dbReference>
<name>T1CZQ5_9ZZZZ</name>
<reference evidence="3" key="2">
    <citation type="journal article" date="2014" name="ISME J.">
        <title>Microbial stratification in low pH oxic and suboxic macroscopic growths along an acid mine drainage.</title>
        <authorList>
            <person name="Mendez-Garcia C."/>
            <person name="Mesa V."/>
            <person name="Sprenger R.R."/>
            <person name="Richter M."/>
            <person name="Diez M.S."/>
            <person name="Solano J."/>
            <person name="Bargiela R."/>
            <person name="Golyshina O.V."/>
            <person name="Manteca A."/>
            <person name="Ramos J.L."/>
            <person name="Gallego J.R."/>
            <person name="Llorente I."/>
            <person name="Martins Dos Santos V.A."/>
            <person name="Jensen O.N."/>
            <person name="Pelaez A.I."/>
            <person name="Sanchez J."/>
            <person name="Ferrer M."/>
        </authorList>
    </citation>
    <scope>NUCLEOTIDE SEQUENCE</scope>
</reference>
<dbReference type="Pfam" id="PF00491">
    <property type="entry name" value="Arginase"/>
    <property type="match status" value="1"/>
</dbReference>
<dbReference type="InterPro" id="IPR023696">
    <property type="entry name" value="Ureohydrolase_dom_sf"/>
</dbReference>